<dbReference type="EMBL" id="BPLQ01004579">
    <property type="protein sequence ID" value="GIY09074.1"/>
    <property type="molecule type" value="Genomic_DNA"/>
</dbReference>
<sequence>MYWRMHLLKQTCVEGRFTFIKQRLTHPQLKTHALMALKRTCSDANLMGLSSKHTHRGAWSPVCPESLFDNYSNHRISKQSELPRDIQNSRRAPTSTKVRHRPG</sequence>
<gene>
    <name evidence="2" type="ORF">CDAR_234261</name>
</gene>
<organism evidence="2 3">
    <name type="scientific">Caerostris darwini</name>
    <dbReference type="NCBI Taxonomy" id="1538125"/>
    <lineage>
        <taxon>Eukaryota</taxon>
        <taxon>Metazoa</taxon>
        <taxon>Ecdysozoa</taxon>
        <taxon>Arthropoda</taxon>
        <taxon>Chelicerata</taxon>
        <taxon>Arachnida</taxon>
        <taxon>Araneae</taxon>
        <taxon>Araneomorphae</taxon>
        <taxon>Entelegynae</taxon>
        <taxon>Araneoidea</taxon>
        <taxon>Araneidae</taxon>
        <taxon>Caerostris</taxon>
    </lineage>
</organism>
<evidence type="ECO:0000313" key="2">
    <source>
        <dbReference type="EMBL" id="GIY09074.1"/>
    </source>
</evidence>
<reference evidence="2 3" key="1">
    <citation type="submission" date="2021-06" db="EMBL/GenBank/DDBJ databases">
        <title>Caerostris darwini draft genome.</title>
        <authorList>
            <person name="Kono N."/>
            <person name="Arakawa K."/>
        </authorList>
    </citation>
    <scope>NUCLEOTIDE SEQUENCE [LARGE SCALE GENOMIC DNA]</scope>
</reference>
<evidence type="ECO:0000256" key="1">
    <source>
        <dbReference type="SAM" id="MobiDB-lite"/>
    </source>
</evidence>
<evidence type="ECO:0000313" key="3">
    <source>
        <dbReference type="Proteomes" id="UP001054837"/>
    </source>
</evidence>
<name>A0AAV4QJN8_9ARAC</name>
<dbReference type="AlphaFoldDB" id="A0AAV4QJN8"/>
<proteinExistence type="predicted"/>
<dbReference type="Proteomes" id="UP001054837">
    <property type="component" value="Unassembled WGS sequence"/>
</dbReference>
<feature type="region of interest" description="Disordered" evidence="1">
    <location>
        <begin position="78"/>
        <end position="103"/>
    </location>
</feature>
<protein>
    <submittedName>
        <fullName evidence="2">Uncharacterized protein</fullName>
    </submittedName>
</protein>
<comment type="caution">
    <text evidence="2">The sequence shown here is derived from an EMBL/GenBank/DDBJ whole genome shotgun (WGS) entry which is preliminary data.</text>
</comment>
<accession>A0AAV4QJN8</accession>
<keyword evidence="3" id="KW-1185">Reference proteome</keyword>